<evidence type="ECO:0000313" key="4">
    <source>
        <dbReference type="Proteomes" id="UP001612812"/>
    </source>
</evidence>
<organism evidence="3 4">
    <name type="scientific">Micromonospora maritima</name>
    <dbReference type="NCBI Taxonomy" id="986711"/>
    <lineage>
        <taxon>Bacteria</taxon>
        <taxon>Bacillati</taxon>
        <taxon>Actinomycetota</taxon>
        <taxon>Actinomycetes</taxon>
        <taxon>Micromonosporales</taxon>
        <taxon>Micromonosporaceae</taxon>
        <taxon>Micromonospora</taxon>
    </lineage>
</organism>
<keyword evidence="2" id="KW-0812">Transmembrane</keyword>
<dbReference type="RefSeq" id="WP_396755557.1">
    <property type="nucleotide sequence ID" value="NZ_JBITLA010000006.1"/>
</dbReference>
<feature type="transmembrane region" description="Helical" evidence="2">
    <location>
        <begin position="7"/>
        <end position="29"/>
    </location>
</feature>
<proteinExistence type="predicted"/>
<comment type="caution">
    <text evidence="3">The sequence shown here is derived from an EMBL/GenBank/DDBJ whole genome shotgun (WGS) entry which is preliminary data.</text>
</comment>
<keyword evidence="4" id="KW-1185">Reference proteome</keyword>
<reference evidence="3 4" key="1">
    <citation type="submission" date="2024-10" db="EMBL/GenBank/DDBJ databases">
        <title>The Natural Products Discovery Center: Release of the First 8490 Sequenced Strains for Exploring Actinobacteria Biosynthetic Diversity.</title>
        <authorList>
            <person name="Kalkreuter E."/>
            <person name="Kautsar S.A."/>
            <person name="Yang D."/>
            <person name="Bader C.D."/>
            <person name="Teijaro C.N."/>
            <person name="Fluegel L."/>
            <person name="Davis C.M."/>
            <person name="Simpson J.R."/>
            <person name="Lauterbach L."/>
            <person name="Steele A.D."/>
            <person name="Gui C."/>
            <person name="Meng S."/>
            <person name="Li G."/>
            <person name="Viehrig K."/>
            <person name="Ye F."/>
            <person name="Su P."/>
            <person name="Kiefer A.F."/>
            <person name="Nichols A."/>
            <person name="Cepeda A.J."/>
            <person name="Yan W."/>
            <person name="Fan B."/>
            <person name="Jiang Y."/>
            <person name="Adhikari A."/>
            <person name="Zheng C.-J."/>
            <person name="Schuster L."/>
            <person name="Cowan T.M."/>
            <person name="Smanski M.J."/>
            <person name="Chevrette M.G."/>
            <person name="De Carvalho L.P.S."/>
            <person name="Shen B."/>
        </authorList>
    </citation>
    <scope>NUCLEOTIDE SEQUENCE [LARGE SCALE GENOMIC DNA]</scope>
    <source>
        <strain evidence="3 4">NPDC049845</strain>
    </source>
</reference>
<evidence type="ECO:0000256" key="2">
    <source>
        <dbReference type="SAM" id="Phobius"/>
    </source>
</evidence>
<evidence type="ECO:0000256" key="1">
    <source>
        <dbReference type="SAM" id="MobiDB-lite"/>
    </source>
</evidence>
<gene>
    <name evidence="3" type="ORF">ACIBP4_27755</name>
</gene>
<feature type="transmembrane region" description="Helical" evidence="2">
    <location>
        <begin position="41"/>
        <end position="59"/>
    </location>
</feature>
<dbReference type="EMBL" id="JBITLE010000016">
    <property type="protein sequence ID" value="MFI7266086.1"/>
    <property type="molecule type" value="Genomic_DNA"/>
</dbReference>
<feature type="region of interest" description="Disordered" evidence="1">
    <location>
        <begin position="74"/>
        <end position="115"/>
    </location>
</feature>
<dbReference type="Proteomes" id="UP001612812">
    <property type="component" value="Unassembled WGS sequence"/>
</dbReference>
<accession>A0ABW7ZVH7</accession>
<evidence type="ECO:0000313" key="3">
    <source>
        <dbReference type="EMBL" id="MFI7266086.1"/>
    </source>
</evidence>
<feature type="compositionally biased region" description="Gly residues" evidence="1">
    <location>
        <begin position="97"/>
        <end position="115"/>
    </location>
</feature>
<keyword evidence="2" id="KW-0472">Membrane</keyword>
<keyword evidence="2" id="KW-1133">Transmembrane helix</keyword>
<sequence length="115" mass="11423">MRRDPVLVGGVMTALGVLVALVAAVGLAREIARTPEWGPEWIFVLGGGVLLVLGGVGELRHQRRFRSGYREAVGGGNAFDYVPPGPQGTSGDMPSYGDGGGGGGGDCGGAGGGGN</sequence>
<protein>
    <submittedName>
        <fullName evidence="3">Uncharacterized protein</fullName>
    </submittedName>
</protein>
<name>A0ABW7ZVH7_9ACTN</name>